<organism evidence="2 3">
    <name type="scientific">Microdochium trichocladiopsis</name>
    <dbReference type="NCBI Taxonomy" id="1682393"/>
    <lineage>
        <taxon>Eukaryota</taxon>
        <taxon>Fungi</taxon>
        <taxon>Dikarya</taxon>
        <taxon>Ascomycota</taxon>
        <taxon>Pezizomycotina</taxon>
        <taxon>Sordariomycetes</taxon>
        <taxon>Xylariomycetidae</taxon>
        <taxon>Xylariales</taxon>
        <taxon>Microdochiaceae</taxon>
        <taxon>Microdochium</taxon>
    </lineage>
</organism>
<evidence type="ECO:0000256" key="1">
    <source>
        <dbReference type="SAM" id="MobiDB-lite"/>
    </source>
</evidence>
<feature type="region of interest" description="Disordered" evidence="1">
    <location>
        <begin position="90"/>
        <end position="137"/>
    </location>
</feature>
<evidence type="ECO:0000313" key="3">
    <source>
        <dbReference type="Proteomes" id="UP000756346"/>
    </source>
</evidence>
<sequence length="191" mass="21417">MTSAYDCLSPTIVDTREDLSLLYRVLRLVIKPLRPRLTSPPKKALPRGSPKLSRDAKIKRTSSCDVVERHDEFGLGLWVYDFEPKSRHRRDHCRRRHYSTTTAASPPSSAGHPSSDATPTTTTTTPGTSRAASSPRHRVLFFAGAGFRRPRARCTGALSRAWRTSSPMNTSSHSCRIRSRPRARQASRCRC</sequence>
<dbReference type="OrthoDB" id="2152029at2759"/>
<reference evidence="2" key="1">
    <citation type="journal article" date="2021" name="Nat. Commun.">
        <title>Genetic determinants of endophytism in the Arabidopsis root mycobiome.</title>
        <authorList>
            <person name="Mesny F."/>
            <person name="Miyauchi S."/>
            <person name="Thiergart T."/>
            <person name="Pickel B."/>
            <person name="Atanasova L."/>
            <person name="Karlsson M."/>
            <person name="Huettel B."/>
            <person name="Barry K.W."/>
            <person name="Haridas S."/>
            <person name="Chen C."/>
            <person name="Bauer D."/>
            <person name="Andreopoulos W."/>
            <person name="Pangilinan J."/>
            <person name="LaButti K."/>
            <person name="Riley R."/>
            <person name="Lipzen A."/>
            <person name="Clum A."/>
            <person name="Drula E."/>
            <person name="Henrissat B."/>
            <person name="Kohler A."/>
            <person name="Grigoriev I.V."/>
            <person name="Martin F.M."/>
            <person name="Hacquard S."/>
        </authorList>
    </citation>
    <scope>NUCLEOTIDE SEQUENCE</scope>
    <source>
        <strain evidence="2">MPI-CAGE-CH-0230</strain>
    </source>
</reference>
<evidence type="ECO:0000313" key="2">
    <source>
        <dbReference type="EMBL" id="KAH7035841.1"/>
    </source>
</evidence>
<dbReference type="GeneID" id="70193218"/>
<feature type="region of interest" description="Disordered" evidence="1">
    <location>
        <begin position="36"/>
        <end position="60"/>
    </location>
</feature>
<feature type="compositionally biased region" description="Low complexity" evidence="1">
    <location>
        <begin position="99"/>
        <end position="134"/>
    </location>
</feature>
<dbReference type="Proteomes" id="UP000756346">
    <property type="component" value="Unassembled WGS sequence"/>
</dbReference>
<dbReference type="EMBL" id="JAGTJQ010000003">
    <property type="protein sequence ID" value="KAH7035841.1"/>
    <property type="molecule type" value="Genomic_DNA"/>
</dbReference>
<accession>A0A9P8YCG7</accession>
<keyword evidence="3" id="KW-1185">Reference proteome</keyword>
<dbReference type="AlphaFoldDB" id="A0A9P8YCG7"/>
<protein>
    <submittedName>
        <fullName evidence="2">Uncharacterized protein</fullName>
    </submittedName>
</protein>
<dbReference type="RefSeq" id="XP_046015934.1">
    <property type="nucleotide sequence ID" value="XM_046163672.1"/>
</dbReference>
<name>A0A9P8YCG7_9PEZI</name>
<comment type="caution">
    <text evidence="2">The sequence shown here is derived from an EMBL/GenBank/DDBJ whole genome shotgun (WGS) entry which is preliminary data.</text>
</comment>
<gene>
    <name evidence="2" type="ORF">B0I36DRAFT_97273</name>
</gene>
<proteinExistence type="predicted"/>